<keyword evidence="1" id="KW-0690">Ribosome biogenesis</keyword>
<gene>
    <name evidence="1" type="primary">rimP</name>
    <name evidence="2" type="ORF">SAMN02745171_00311</name>
</gene>
<dbReference type="PANTHER" id="PTHR33867:SF1">
    <property type="entry name" value="RIBOSOME MATURATION FACTOR RIMP"/>
    <property type="match status" value="1"/>
</dbReference>
<comment type="function">
    <text evidence="1">Required for maturation of 30S ribosomal subunits.</text>
</comment>
<keyword evidence="3" id="KW-1185">Reference proteome</keyword>
<comment type="similarity">
    <text evidence="1">Belongs to the RimP family.</text>
</comment>
<dbReference type="Gene3D" id="3.30.300.70">
    <property type="entry name" value="RimP-like superfamily, N-terminal"/>
    <property type="match status" value="1"/>
</dbReference>
<dbReference type="NCBIfam" id="NF002531">
    <property type="entry name" value="PRK02001.1"/>
    <property type="match status" value="1"/>
</dbReference>
<dbReference type="RefSeq" id="WP_078736278.1">
    <property type="nucleotide sequence ID" value="NZ_FUXE01000003.1"/>
</dbReference>
<dbReference type="STRING" id="29524.SAMN02745171_00311"/>
<protein>
    <recommendedName>
        <fullName evidence="1">Ribosome maturation factor RimP</fullName>
    </recommendedName>
</protein>
<evidence type="ECO:0000313" key="3">
    <source>
        <dbReference type="Proteomes" id="UP000190121"/>
    </source>
</evidence>
<proteinExistence type="inferred from homology"/>
<dbReference type="InterPro" id="IPR035956">
    <property type="entry name" value="RimP_N_sf"/>
</dbReference>
<dbReference type="GO" id="GO:0000028">
    <property type="term" value="P:ribosomal small subunit assembly"/>
    <property type="evidence" value="ECO:0007669"/>
    <property type="project" value="TreeGrafter"/>
</dbReference>
<evidence type="ECO:0000313" key="2">
    <source>
        <dbReference type="EMBL" id="SJZ50827.1"/>
    </source>
</evidence>
<evidence type="ECO:0000256" key="1">
    <source>
        <dbReference type="HAMAP-Rule" id="MF_01077"/>
    </source>
</evidence>
<organism evidence="2 3">
    <name type="scientific">Porphyromonas circumdentaria</name>
    <dbReference type="NCBI Taxonomy" id="29524"/>
    <lineage>
        <taxon>Bacteria</taxon>
        <taxon>Pseudomonadati</taxon>
        <taxon>Bacteroidota</taxon>
        <taxon>Bacteroidia</taxon>
        <taxon>Bacteroidales</taxon>
        <taxon>Porphyromonadaceae</taxon>
        <taxon>Porphyromonas</taxon>
    </lineage>
</organism>
<comment type="subcellular location">
    <subcellularLocation>
        <location evidence="1">Cytoplasm</location>
    </subcellularLocation>
</comment>
<dbReference type="OrthoDB" id="9789702at2"/>
<dbReference type="SUPFAM" id="SSF75420">
    <property type="entry name" value="YhbC-like, N-terminal domain"/>
    <property type="match status" value="1"/>
</dbReference>
<dbReference type="Proteomes" id="UP000190121">
    <property type="component" value="Unassembled WGS sequence"/>
</dbReference>
<dbReference type="EMBL" id="FUXE01000003">
    <property type="protein sequence ID" value="SJZ50827.1"/>
    <property type="molecule type" value="Genomic_DNA"/>
</dbReference>
<reference evidence="3" key="1">
    <citation type="submission" date="2017-02" db="EMBL/GenBank/DDBJ databases">
        <authorList>
            <person name="Varghese N."/>
            <person name="Submissions S."/>
        </authorList>
    </citation>
    <scope>NUCLEOTIDE SEQUENCE [LARGE SCALE GENOMIC DNA]</scope>
    <source>
        <strain evidence="3">ATCC 51356</strain>
    </source>
</reference>
<dbReference type="PANTHER" id="PTHR33867">
    <property type="entry name" value="RIBOSOME MATURATION FACTOR RIMP"/>
    <property type="match status" value="1"/>
</dbReference>
<keyword evidence="1" id="KW-0963">Cytoplasm</keyword>
<name>A0A1T4L8K5_9PORP</name>
<dbReference type="GO" id="GO:0005829">
    <property type="term" value="C:cytosol"/>
    <property type="evidence" value="ECO:0007669"/>
    <property type="project" value="TreeGrafter"/>
</dbReference>
<dbReference type="HAMAP" id="MF_01077">
    <property type="entry name" value="RimP"/>
    <property type="match status" value="1"/>
</dbReference>
<accession>A0A1T4L8K5</accession>
<sequence length="155" mass="17790">MSLDILKIEQCIQELLTPEEFIVKISLSHSNDIDVVVDGEKGISIERCIAISKGFEKCFNRDETDYSLEVGSACLTTPFAHLRQYQKHIGNPVRVITKEGNKFDGVLKSSDDQSFSIVCSELVKSPDGRHRKRHYEEVEHTFLYEEVKSTTYRFE</sequence>
<dbReference type="GO" id="GO:0006412">
    <property type="term" value="P:translation"/>
    <property type="evidence" value="ECO:0007669"/>
    <property type="project" value="TreeGrafter"/>
</dbReference>
<dbReference type="AlphaFoldDB" id="A0A1T4L8K5"/>
<dbReference type="InterPro" id="IPR003728">
    <property type="entry name" value="Ribosome_maturation_RimP"/>
</dbReference>